<dbReference type="EMBL" id="CAMXCT010002190">
    <property type="protein sequence ID" value="CAI3996311.1"/>
    <property type="molecule type" value="Genomic_DNA"/>
</dbReference>
<evidence type="ECO:0000313" key="5">
    <source>
        <dbReference type="EMBL" id="CAL1149686.1"/>
    </source>
</evidence>
<evidence type="ECO:0000313" key="6">
    <source>
        <dbReference type="EMBL" id="CAL4783623.1"/>
    </source>
</evidence>
<dbReference type="Gene3D" id="3.40.1010.10">
    <property type="entry name" value="Cobalt-precorrin-4 Transmethylase, Domain 1"/>
    <property type="match status" value="1"/>
</dbReference>
<evidence type="ECO:0000256" key="2">
    <source>
        <dbReference type="SAM" id="SignalP"/>
    </source>
</evidence>
<dbReference type="CDD" id="cd19916">
    <property type="entry name" value="OphMA_like"/>
    <property type="match status" value="1"/>
</dbReference>
<feature type="compositionally biased region" description="Acidic residues" evidence="1">
    <location>
        <begin position="869"/>
        <end position="914"/>
    </location>
</feature>
<dbReference type="GO" id="GO:0032259">
    <property type="term" value="P:methylation"/>
    <property type="evidence" value="ECO:0007669"/>
    <property type="project" value="UniProtKB-KW"/>
</dbReference>
<evidence type="ECO:0000259" key="3">
    <source>
        <dbReference type="Pfam" id="PF00590"/>
    </source>
</evidence>
<feature type="chain" id="PRO_5043270798" evidence="2">
    <location>
        <begin position="16"/>
        <end position="944"/>
    </location>
</feature>
<dbReference type="InterPro" id="IPR014777">
    <property type="entry name" value="4pyrrole_Mease_sub1"/>
</dbReference>
<proteinExistence type="predicted"/>
<keyword evidence="6" id="KW-0489">Methyltransferase</keyword>
<protein>
    <submittedName>
        <fullName evidence="6">Tetrapyrrole methylase domain-containing protein</fullName>
    </submittedName>
</protein>
<evidence type="ECO:0000313" key="7">
    <source>
        <dbReference type="Proteomes" id="UP001152797"/>
    </source>
</evidence>
<reference evidence="4" key="1">
    <citation type="submission" date="2022-10" db="EMBL/GenBank/DDBJ databases">
        <authorList>
            <person name="Chen Y."/>
            <person name="Dougan E. K."/>
            <person name="Chan C."/>
            <person name="Rhodes N."/>
            <person name="Thang M."/>
        </authorList>
    </citation>
    <scope>NUCLEOTIDE SEQUENCE</scope>
</reference>
<evidence type="ECO:0000256" key="1">
    <source>
        <dbReference type="SAM" id="MobiDB-lite"/>
    </source>
</evidence>
<feature type="region of interest" description="Disordered" evidence="1">
    <location>
        <begin position="858"/>
        <end position="921"/>
    </location>
</feature>
<evidence type="ECO:0000313" key="4">
    <source>
        <dbReference type="EMBL" id="CAI3996311.1"/>
    </source>
</evidence>
<dbReference type="OrthoDB" id="4623364at2759"/>
<reference evidence="5" key="2">
    <citation type="submission" date="2024-04" db="EMBL/GenBank/DDBJ databases">
        <authorList>
            <person name="Chen Y."/>
            <person name="Shah S."/>
            <person name="Dougan E. K."/>
            <person name="Thang M."/>
            <person name="Chan C."/>
        </authorList>
    </citation>
    <scope>NUCLEOTIDE SEQUENCE [LARGE SCALE GENOMIC DNA]</scope>
</reference>
<dbReference type="InterPro" id="IPR035996">
    <property type="entry name" value="4pyrrol_Methylase_sf"/>
</dbReference>
<dbReference type="Pfam" id="PF00590">
    <property type="entry name" value="TP_methylase"/>
    <property type="match status" value="1"/>
</dbReference>
<feature type="signal peptide" evidence="2">
    <location>
        <begin position="1"/>
        <end position="15"/>
    </location>
</feature>
<dbReference type="EMBL" id="CAMXCT020002190">
    <property type="protein sequence ID" value="CAL1149686.1"/>
    <property type="molecule type" value="Genomic_DNA"/>
</dbReference>
<organism evidence="4">
    <name type="scientific">Cladocopium goreaui</name>
    <dbReference type="NCBI Taxonomy" id="2562237"/>
    <lineage>
        <taxon>Eukaryota</taxon>
        <taxon>Sar</taxon>
        <taxon>Alveolata</taxon>
        <taxon>Dinophyceae</taxon>
        <taxon>Suessiales</taxon>
        <taxon>Symbiodiniaceae</taxon>
        <taxon>Cladocopium</taxon>
    </lineage>
</organism>
<dbReference type="EMBL" id="CAMXCT030002190">
    <property type="protein sequence ID" value="CAL4783623.1"/>
    <property type="molecule type" value="Genomic_DNA"/>
</dbReference>
<keyword evidence="7" id="KW-1185">Reference proteome</keyword>
<name>A0A9P1CU09_9DINO</name>
<dbReference type="Proteomes" id="UP001152797">
    <property type="component" value="Unassembled WGS sequence"/>
</dbReference>
<comment type="caution">
    <text evidence="4">The sequence shown here is derived from an EMBL/GenBank/DDBJ whole genome shotgun (WGS) entry which is preliminary data.</text>
</comment>
<feature type="domain" description="Tetrapyrrole methylase" evidence="3">
    <location>
        <begin position="64"/>
        <end position="213"/>
    </location>
</feature>
<dbReference type="AlphaFoldDB" id="A0A9P1CU09"/>
<keyword evidence="6" id="KW-0808">Transferase</keyword>
<gene>
    <name evidence="4" type="ORF">C1SCF055_LOCUS22803</name>
</gene>
<dbReference type="SUPFAM" id="SSF53790">
    <property type="entry name" value="Tetrapyrrole methylase"/>
    <property type="match status" value="1"/>
</dbReference>
<keyword evidence="2" id="KW-0732">Signal</keyword>
<dbReference type="InterPro" id="IPR000878">
    <property type="entry name" value="4pyrrol_Mease"/>
</dbReference>
<sequence length="944" mass="103784">MALLLVSLLLVAAQAQLSCPNVNGNGNGNVCEDSSSISDTSDLMQRVQPVPPAVKLRAGARAGKLVLVGSGIKGVGHFTLEGLGHVEAADIVYYAVADPTTELFIQEHAKKSIDLYNLYGNGKPRRDTYTQMAEKLLESLRDGKYVVGVFYGHPGIFVSPAHRALQIAWLEGFDAQMLPGVSAIDCMSADLSVDPSRPGLQILEATDLLLRERTLFTDGHVVLFQVGSVGDMGFNFTGFKDTKFPMLVKKLEEIYGEDHQLTHYIAPQFSIVDPRIDRFTIRELWDPKVQKKINGISTFYIPPKTLKKANAVIAAQLGLRLTSKESKPLAGPFHQGSPYSTRDLKAIEDLKTHKLPQGYKATKASKAAYELLRDLALKPHMLHAFRRNPVSFLKRNAVKLTEKEEKAILSRHAGRLRMMMKDDTNAAEEFVQAVYRSMSFAKEWAKEVTSYIKTTDPTLAMKLINSWLEKQGYDTTFDQVLEAFTKARDRSLNAYTGLYTIYFTDGSQISGQPSSLIGRGVVKYLNKTIQRWSFVDSVLTWNMSSGNAQSAKLTFIILTNKTLKALPANAYVGPQFSGAISSTAPTIASLAGYNAYGCVGSNSIAHGGKIHKPIPANTVNGTPLSQYSDTYQVFLLSAGQTPKETSFELVVNAVPGAPEASAKISYDKAPISGFRYNNNVLSWTAPGNLNSAYLLFYYNAGTPKDQTIGNQCIGSVWDAGSPRPKKNNVYCQLGSGTPTTPNSNLPAAQVSGEMIGINLAVGTGSMLVAEGIMKLFKTIWKAIKSGWSRPAQEEVQAQEEESEDDLESWEDILDQGTEFDFESDCEVLLLFQGEAAAAAAGCTLNELFNYAEESYDDINGGASTQTTETETETETSESESESEAETETETETSESESEVEAESDVDVDVEIIADEESRPSRQQRLRWLAWRRLRRRLKSRKSRQ</sequence>
<dbReference type="GO" id="GO:0008168">
    <property type="term" value="F:methyltransferase activity"/>
    <property type="evidence" value="ECO:0007669"/>
    <property type="project" value="UniProtKB-KW"/>
</dbReference>
<accession>A0A9P1CU09</accession>